<dbReference type="EMBL" id="CP058561">
    <property type="protein sequence ID" value="QUH28126.1"/>
    <property type="molecule type" value="Genomic_DNA"/>
</dbReference>
<protein>
    <submittedName>
        <fullName evidence="2">Uncharacterized protein</fullName>
    </submittedName>
</protein>
<keyword evidence="1" id="KW-1133">Transmembrane helix</keyword>
<dbReference type="RefSeq" id="WP_212692392.1">
    <property type="nucleotide sequence ID" value="NZ_CP058561.1"/>
</dbReference>
<feature type="transmembrane region" description="Helical" evidence="1">
    <location>
        <begin position="12"/>
        <end position="33"/>
    </location>
</feature>
<evidence type="ECO:0000313" key="3">
    <source>
        <dbReference type="Proteomes" id="UP000677305"/>
    </source>
</evidence>
<dbReference type="Proteomes" id="UP000677305">
    <property type="component" value="Chromosome"/>
</dbReference>
<keyword evidence="3" id="KW-1185">Reference proteome</keyword>
<dbReference type="KEGG" id="vgu:HYG85_04035"/>
<reference evidence="2 3" key="1">
    <citation type="submission" date="2020-07" db="EMBL/GenBank/DDBJ databases">
        <title>Vallitalea guaymasensis genome.</title>
        <authorList>
            <person name="Postec A."/>
        </authorList>
    </citation>
    <scope>NUCLEOTIDE SEQUENCE [LARGE SCALE GENOMIC DNA]</scope>
    <source>
        <strain evidence="2 3">Ra1766G1</strain>
    </source>
</reference>
<dbReference type="AlphaFoldDB" id="A0A8J8M887"/>
<gene>
    <name evidence="2" type="ORF">HYG85_04035</name>
</gene>
<proteinExistence type="predicted"/>
<name>A0A8J8M887_9FIRM</name>
<evidence type="ECO:0000313" key="2">
    <source>
        <dbReference type="EMBL" id="QUH28126.1"/>
    </source>
</evidence>
<evidence type="ECO:0000256" key="1">
    <source>
        <dbReference type="SAM" id="Phobius"/>
    </source>
</evidence>
<sequence>MLRLIKYISKNKISSIVIVILSALVIILSSKYYKLKSYVDSNIVIESWGFAVNNFGIIGLLEQDKIQEDRDKKIYKLSFEMYDQYNEICRAYGMSGFSGKKNTFDNRLVEILHDDLKDVNYSEILMIHKMIEEVLIEHKICYKDLENYMNTNEVDYNRLLVKEWKEIIIKLDSLRF</sequence>
<accession>A0A8J8M887</accession>
<organism evidence="2 3">
    <name type="scientific">Vallitalea guaymasensis</name>
    <dbReference type="NCBI Taxonomy" id="1185412"/>
    <lineage>
        <taxon>Bacteria</taxon>
        <taxon>Bacillati</taxon>
        <taxon>Bacillota</taxon>
        <taxon>Clostridia</taxon>
        <taxon>Lachnospirales</taxon>
        <taxon>Vallitaleaceae</taxon>
        <taxon>Vallitalea</taxon>
    </lineage>
</organism>
<keyword evidence="1" id="KW-0812">Transmembrane</keyword>
<keyword evidence="1" id="KW-0472">Membrane</keyword>